<evidence type="ECO:0000256" key="5">
    <source>
        <dbReference type="SAM" id="Coils"/>
    </source>
</evidence>
<feature type="region of interest" description="Disordered" evidence="6">
    <location>
        <begin position="1"/>
        <end position="83"/>
    </location>
</feature>
<keyword evidence="9" id="KW-1185">Reference proteome</keyword>
<reference evidence="8" key="3">
    <citation type="submission" date="2025-09" db="UniProtKB">
        <authorList>
            <consortium name="Ensembl"/>
        </authorList>
    </citation>
    <scope>IDENTIFICATION</scope>
</reference>
<evidence type="ECO:0000256" key="6">
    <source>
        <dbReference type="SAM" id="MobiDB-lite"/>
    </source>
</evidence>
<accession>A0AAQ4RRS8</accession>
<evidence type="ECO:0000259" key="7">
    <source>
        <dbReference type="Pfam" id="PF15619"/>
    </source>
</evidence>
<protein>
    <recommendedName>
        <fullName evidence="3">Lebercilin-like protein</fullName>
    </recommendedName>
    <alternativeName>
        <fullName evidence="4">Leber congenital amaurosis 5-like protein</fullName>
    </alternativeName>
</protein>
<sequence length="524" mass="59960">MQSQRHVAHVKEGDSDVVISSSDTSRWSSPCRLQSDSNRSNYTSDFEDQDDTLTDKGPKAETSDTCRRKKGKKAQGPNKQKTNHAANCNVMKLPPIKRQQVSKPGILSADLNCIGDLNNQVRDLKRRLSEARTENKLLKRLQHHHTVALEHFQESKSSFSQILTNHSNEARGLQGLLREVRACRDNLARRLQSTEDQLQRTQTGLQHLQQLSQDHSLLEREELTIRLTWASAVLEDKDKRILDLEKNLELCRASFSRQIATEQRKISEARNTSFHLQRQISQLNKGIQYCLFCRPFSVVVAVMQGIASHNDNDRERVLETHNIYSHRFRKRPSKKERKSKMVQTDGLVFFPTAVGSFPILEYTETEERLEELGRSGNQRCHNAVQVSLVIGNPEKEVAEKVSLEVDHPRETETCADTSDQSNCLEGSSGHQTEEECAKAKEVRVLEGEQKTEGHESQTFPISNRSLNLTEPERKEYKLSKIRHIFPQSIENLHNGIPVHSRVDLRSFSNHQEPNQGGDHQHWDL</sequence>
<evidence type="ECO:0000256" key="2">
    <source>
        <dbReference type="ARBA" id="ARBA00023054"/>
    </source>
</evidence>
<evidence type="ECO:0000313" key="8">
    <source>
        <dbReference type="Ensembl" id="ENSGACP00000066339.1"/>
    </source>
</evidence>
<feature type="region of interest" description="Disordered" evidence="6">
    <location>
        <begin position="413"/>
        <end position="435"/>
    </location>
</feature>
<organism evidence="8 9">
    <name type="scientific">Gasterosteus aculeatus aculeatus</name>
    <name type="common">three-spined stickleback</name>
    <dbReference type="NCBI Taxonomy" id="481459"/>
    <lineage>
        <taxon>Eukaryota</taxon>
        <taxon>Metazoa</taxon>
        <taxon>Chordata</taxon>
        <taxon>Craniata</taxon>
        <taxon>Vertebrata</taxon>
        <taxon>Euteleostomi</taxon>
        <taxon>Actinopterygii</taxon>
        <taxon>Neopterygii</taxon>
        <taxon>Teleostei</taxon>
        <taxon>Neoteleostei</taxon>
        <taxon>Acanthomorphata</taxon>
        <taxon>Eupercaria</taxon>
        <taxon>Perciformes</taxon>
        <taxon>Cottioidei</taxon>
        <taxon>Gasterosteales</taxon>
        <taxon>Gasterosteidae</taxon>
        <taxon>Gasterosteus</taxon>
    </lineage>
</organism>
<dbReference type="Pfam" id="PF15619">
    <property type="entry name" value="Lebercilin"/>
    <property type="match status" value="1"/>
</dbReference>
<dbReference type="InterPro" id="IPR026188">
    <property type="entry name" value="Lebercilin-like"/>
</dbReference>
<comment type="similarity">
    <text evidence="1">Belongs to the LCA5 family.</text>
</comment>
<evidence type="ECO:0000256" key="4">
    <source>
        <dbReference type="ARBA" id="ARBA00041402"/>
    </source>
</evidence>
<feature type="compositionally biased region" description="Basic and acidic residues" evidence="6">
    <location>
        <begin position="53"/>
        <end position="66"/>
    </location>
</feature>
<dbReference type="GO" id="GO:0005930">
    <property type="term" value="C:axoneme"/>
    <property type="evidence" value="ECO:0007669"/>
    <property type="project" value="TreeGrafter"/>
</dbReference>
<dbReference type="PANTHER" id="PTHR16650:SF9">
    <property type="entry name" value="LEBERCILIN-LIKE PROTEIN"/>
    <property type="match status" value="1"/>
</dbReference>
<feature type="compositionally biased region" description="Polar residues" evidence="6">
    <location>
        <begin position="26"/>
        <end position="44"/>
    </location>
</feature>
<feature type="compositionally biased region" description="Polar residues" evidence="6">
    <location>
        <begin position="414"/>
        <end position="430"/>
    </location>
</feature>
<name>A0AAQ4RRS8_GASAC</name>
<reference evidence="8" key="2">
    <citation type="submission" date="2025-08" db="UniProtKB">
        <authorList>
            <consortium name="Ensembl"/>
        </authorList>
    </citation>
    <scope>IDENTIFICATION</scope>
</reference>
<evidence type="ECO:0000313" key="9">
    <source>
        <dbReference type="Proteomes" id="UP000007635"/>
    </source>
</evidence>
<feature type="coiled-coil region" evidence="5">
    <location>
        <begin position="177"/>
        <end position="211"/>
    </location>
</feature>
<proteinExistence type="inferred from homology"/>
<dbReference type="Ensembl" id="ENSGACT00000061478.1">
    <property type="protein sequence ID" value="ENSGACP00000066339.1"/>
    <property type="gene ID" value="ENSGACG00000029317.1"/>
</dbReference>
<evidence type="ECO:0000256" key="3">
    <source>
        <dbReference type="ARBA" id="ARBA00041189"/>
    </source>
</evidence>
<dbReference type="Proteomes" id="UP000007635">
    <property type="component" value="Chromosome I"/>
</dbReference>
<dbReference type="GeneTree" id="ENSGT00560000077266"/>
<feature type="coiled-coil region" evidence="5">
    <location>
        <begin position="114"/>
        <end position="141"/>
    </location>
</feature>
<feature type="compositionally biased region" description="Low complexity" evidence="6">
    <location>
        <begin position="16"/>
        <end position="25"/>
    </location>
</feature>
<feature type="domain" description="Lebercilin" evidence="7">
    <location>
        <begin position="106"/>
        <end position="287"/>
    </location>
</feature>
<dbReference type="GO" id="GO:0042073">
    <property type="term" value="P:intraciliary transport"/>
    <property type="evidence" value="ECO:0007669"/>
    <property type="project" value="TreeGrafter"/>
</dbReference>
<keyword evidence="2 5" id="KW-0175">Coiled coil</keyword>
<dbReference type="AlphaFoldDB" id="A0AAQ4RRS8"/>
<dbReference type="InterPro" id="IPR028933">
    <property type="entry name" value="Lebercilin_dom"/>
</dbReference>
<evidence type="ECO:0000256" key="1">
    <source>
        <dbReference type="ARBA" id="ARBA00010229"/>
    </source>
</evidence>
<dbReference type="PANTHER" id="PTHR16650">
    <property type="entry name" value="C21ORF13-RELATED"/>
    <property type="match status" value="1"/>
</dbReference>
<reference evidence="8 9" key="1">
    <citation type="journal article" date="2021" name="G3 (Bethesda)">
        <title>Improved contiguity of the threespine stickleback genome using long-read sequencing.</title>
        <authorList>
            <person name="Nath S."/>
            <person name="Shaw D.E."/>
            <person name="White M.A."/>
        </authorList>
    </citation>
    <scope>NUCLEOTIDE SEQUENCE [LARGE SCALE GENOMIC DNA]</scope>
    <source>
        <strain evidence="8 9">Lake Benthic</strain>
    </source>
</reference>